<comment type="caution">
    <text evidence="1">The sequence shown here is derived from an EMBL/GenBank/DDBJ whole genome shotgun (WGS) entry which is preliminary data.</text>
</comment>
<keyword evidence="2" id="KW-1185">Reference proteome</keyword>
<organism evidence="1 2">
    <name type="scientific">Mytilus edulis</name>
    <name type="common">Blue mussel</name>
    <dbReference type="NCBI Taxonomy" id="6550"/>
    <lineage>
        <taxon>Eukaryota</taxon>
        <taxon>Metazoa</taxon>
        <taxon>Spiralia</taxon>
        <taxon>Lophotrochozoa</taxon>
        <taxon>Mollusca</taxon>
        <taxon>Bivalvia</taxon>
        <taxon>Autobranchia</taxon>
        <taxon>Pteriomorphia</taxon>
        <taxon>Mytilida</taxon>
        <taxon>Mytiloidea</taxon>
        <taxon>Mytilidae</taxon>
        <taxon>Mytilinae</taxon>
        <taxon>Mytilus</taxon>
    </lineage>
</organism>
<gene>
    <name evidence="1" type="ORF">MEDL_68123</name>
</gene>
<proteinExistence type="predicted"/>
<reference evidence="1" key="1">
    <citation type="submission" date="2021-03" db="EMBL/GenBank/DDBJ databases">
        <authorList>
            <person name="Bekaert M."/>
        </authorList>
    </citation>
    <scope>NUCLEOTIDE SEQUENCE</scope>
</reference>
<evidence type="ECO:0000313" key="2">
    <source>
        <dbReference type="Proteomes" id="UP000683360"/>
    </source>
</evidence>
<dbReference type="OrthoDB" id="9994106at2759"/>
<dbReference type="Proteomes" id="UP000683360">
    <property type="component" value="Unassembled WGS sequence"/>
</dbReference>
<dbReference type="EMBL" id="CAJPWZ010003316">
    <property type="protein sequence ID" value="CAG2256781.1"/>
    <property type="molecule type" value="Genomic_DNA"/>
</dbReference>
<sequence>MMADSIALEHVETQEIQGHAILTRRLSDYTTFYGYSASYIPDVVKDGVNKDDTTKPEDLRNVINELKTDQVVVELENDRDRYETIRKDDLVLSDDEQTGADGYFEVNIRGSKSANKKIKVFIWRPLQDDKQKREVPFKPSLYLIFDSPEEDETVNTISLMEEIIDFAKKTKLPCHIVKQRVLFHSGFKKTVSIHYKTDKDTIEELIKKGFNEFEKLDENIEDEIHYFRRIAEYAIGEEVLPIIISLKSNSIIKQEVQNTAQSYQIPVIYFKPQKNTQDVNILWPTSGNDQNNAVITEYKTDTTKPWRVKKIKEKITQKNLSSDGIVLLSEIRCDLDILVSHILVGVCFKERPSTVRNDDKYTNDYGTALSINLWEYIYEEVMTSEFIKKLCRNQGAFSKLAYKLTEHSDTVCEINGEETVEMERTTKCKRVKLIEWDIKCNGLIFFALLQKQYWTGALQLVETGCVGIHHILVGFLKLENNNSLKRKTTTFKKRIY</sequence>
<name>A0A8S3VNE0_MYTED</name>
<accession>A0A8S3VNE0</accession>
<evidence type="ECO:0000313" key="1">
    <source>
        <dbReference type="EMBL" id="CAG2256781.1"/>
    </source>
</evidence>
<protein>
    <submittedName>
        <fullName evidence="1">Uncharacterized protein</fullName>
    </submittedName>
</protein>
<dbReference type="AlphaFoldDB" id="A0A8S3VNE0"/>